<comment type="caution">
    <text evidence="1">The sequence shown here is derived from an EMBL/GenBank/DDBJ whole genome shotgun (WGS) entry which is preliminary data.</text>
</comment>
<protein>
    <recommendedName>
        <fullName evidence="3">Asp23/Gls24 family envelope stress response protein</fullName>
    </recommendedName>
</protein>
<organism evidence="1 2">
    <name type="scientific">Actinomadura rubteroloni</name>
    <dbReference type="NCBI Taxonomy" id="1926885"/>
    <lineage>
        <taxon>Bacteria</taxon>
        <taxon>Bacillati</taxon>
        <taxon>Actinomycetota</taxon>
        <taxon>Actinomycetes</taxon>
        <taxon>Streptosporangiales</taxon>
        <taxon>Thermomonosporaceae</taxon>
        <taxon>Actinomadura</taxon>
    </lineage>
</organism>
<dbReference type="Proteomes" id="UP000242367">
    <property type="component" value="Unassembled WGS sequence"/>
</dbReference>
<dbReference type="EMBL" id="MTBP01000002">
    <property type="protein sequence ID" value="POM25127.1"/>
    <property type="molecule type" value="Genomic_DNA"/>
</dbReference>
<dbReference type="AlphaFoldDB" id="A0A2P4UJB4"/>
<name>A0A2P4UJB4_9ACTN</name>
<reference evidence="1 2" key="1">
    <citation type="journal article" date="2017" name="Chemistry">
        <title>Isolation, Biosynthesis and Chemical Modifications of Rubterolones A-F: Rare Tropolone Alkaloids from Actinomadura sp. 5-2.</title>
        <authorList>
            <person name="Guo H."/>
            <person name="Benndorf R."/>
            <person name="Leichnitz D."/>
            <person name="Klassen J.L."/>
            <person name="Vollmers J."/>
            <person name="Gorls H."/>
            <person name="Steinacker M."/>
            <person name="Weigel C."/>
            <person name="Dahse H.M."/>
            <person name="Kaster A.K."/>
            <person name="de Beer Z.W."/>
            <person name="Poulsen M."/>
            <person name="Beemelmanns C."/>
        </authorList>
    </citation>
    <scope>NUCLEOTIDE SEQUENCE [LARGE SCALE GENOMIC DNA]</scope>
    <source>
        <strain evidence="1 2">5-2</strain>
    </source>
</reference>
<keyword evidence="2" id="KW-1185">Reference proteome</keyword>
<evidence type="ECO:0000313" key="1">
    <source>
        <dbReference type="EMBL" id="POM25127.1"/>
    </source>
</evidence>
<proteinExistence type="predicted"/>
<evidence type="ECO:0000313" key="2">
    <source>
        <dbReference type="Proteomes" id="UP000242367"/>
    </source>
</evidence>
<dbReference type="RefSeq" id="WP_103564170.1">
    <property type="nucleotide sequence ID" value="NZ_MTBP01000002.1"/>
</dbReference>
<gene>
    <name evidence="1" type="ORF">BTM25_37690</name>
</gene>
<evidence type="ECO:0008006" key="3">
    <source>
        <dbReference type="Google" id="ProtNLM"/>
    </source>
</evidence>
<accession>A0A2P4UJB4</accession>
<sequence>MTDPDLARRIAERARTVSDVADLTAGPRGRIVTFQAGPPLGGVAVRPDAVEIGIVARPARRLPDIAADVRAAALPLAGDRAVHVLVGDLAEEGT</sequence>